<dbReference type="EMBL" id="BPVZ01000118">
    <property type="protein sequence ID" value="GKV36670.1"/>
    <property type="molecule type" value="Genomic_DNA"/>
</dbReference>
<evidence type="ECO:0000313" key="1">
    <source>
        <dbReference type="EMBL" id="GKV36670.1"/>
    </source>
</evidence>
<sequence>MVVFRAYFIFDVLVWDYCLGQPDSALLLLLPVAAQPKKKKKKKSASRGQW</sequence>
<reference evidence="1 2" key="1">
    <citation type="journal article" date="2021" name="Commun. Biol.">
        <title>The genome of Shorea leprosula (Dipterocarpaceae) highlights the ecological relevance of drought in aseasonal tropical rainforests.</title>
        <authorList>
            <person name="Ng K.K.S."/>
            <person name="Kobayashi M.J."/>
            <person name="Fawcett J.A."/>
            <person name="Hatakeyama M."/>
            <person name="Paape T."/>
            <person name="Ng C.H."/>
            <person name="Ang C.C."/>
            <person name="Tnah L.H."/>
            <person name="Lee C.T."/>
            <person name="Nishiyama T."/>
            <person name="Sese J."/>
            <person name="O'Brien M.J."/>
            <person name="Copetti D."/>
            <person name="Mohd Noor M.I."/>
            <person name="Ong R.C."/>
            <person name="Putra M."/>
            <person name="Sireger I.Z."/>
            <person name="Indrioko S."/>
            <person name="Kosugi Y."/>
            <person name="Izuno A."/>
            <person name="Isagi Y."/>
            <person name="Lee S.L."/>
            <person name="Shimizu K.K."/>
        </authorList>
    </citation>
    <scope>NUCLEOTIDE SEQUENCE [LARGE SCALE GENOMIC DNA]</scope>
    <source>
        <strain evidence="1">214</strain>
    </source>
</reference>
<name>A0AAV5LHB7_9ROSI</name>
<keyword evidence="2" id="KW-1185">Reference proteome</keyword>
<dbReference type="AlphaFoldDB" id="A0AAV5LHB7"/>
<protein>
    <submittedName>
        <fullName evidence="1">Uncharacterized protein</fullName>
    </submittedName>
</protein>
<accession>A0AAV5LHB7</accession>
<gene>
    <name evidence="1" type="ORF">SLEP1_g44776</name>
</gene>
<dbReference type="Proteomes" id="UP001054252">
    <property type="component" value="Unassembled WGS sequence"/>
</dbReference>
<comment type="caution">
    <text evidence="1">The sequence shown here is derived from an EMBL/GenBank/DDBJ whole genome shotgun (WGS) entry which is preliminary data.</text>
</comment>
<proteinExistence type="predicted"/>
<organism evidence="1 2">
    <name type="scientific">Rubroshorea leprosula</name>
    <dbReference type="NCBI Taxonomy" id="152421"/>
    <lineage>
        <taxon>Eukaryota</taxon>
        <taxon>Viridiplantae</taxon>
        <taxon>Streptophyta</taxon>
        <taxon>Embryophyta</taxon>
        <taxon>Tracheophyta</taxon>
        <taxon>Spermatophyta</taxon>
        <taxon>Magnoliopsida</taxon>
        <taxon>eudicotyledons</taxon>
        <taxon>Gunneridae</taxon>
        <taxon>Pentapetalae</taxon>
        <taxon>rosids</taxon>
        <taxon>malvids</taxon>
        <taxon>Malvales</taxon>
        <taxon>Dipterocarpaceae</taxon>
        <taxon>Rubroshorea</taxon>
    </lineage>
</organism>
<evidence type="ECO:0000313" key="2">
    <source>
        <dbReference type="Proteomes" id="UP001054252"/>
    </source>
</evidence>